<evidence type="ECO:0000313" key="2">
    <source>
        <dbReference type="Proteomes" id="UP001304895"/>
    </source>
</evidence>
<comment type="caution">
    <text evidence="1">The sequence shown here is derived from an EMBL/GenBank/DDBJ whole genome shotgun (WGS) entry which is preliminary data.</text>
</comment>
<reference evidence="1" key="2">
    <citation type="submission" date="2023-05" db="EMBL/GenBank/DDBJ databases">
        <authorList>
            <consortium name="Lawrence Berkeley National Laboratory"/>
            <person name="Steindorff A."/>
            <person name="Hensen N."/>
            <person name="Bonometti L."/>
            <person name="Westerberg I."/>
            <person name="Brannstrom I.O."/>
            <person name="Guillou S."/>
            <person name="Cros-Aarteil S."/>
            <person name="Calhoun S."/>
            <person name="Haridas S."/>
            <person name="Kuo A."/>
            <person name="Mondo S."/>
            <person name="Pangilinan J."/>
            <person name="Riley R."/>
            <person name="Labutti K."/>
            <person name="Andreopoulos B."/>
            <person name="Lipzen A."/>
            <person name="Chen C."/>
            <person name="Yanf M."/>
            <person name="Daum C."/>
            <person name="Ng V."/>
            <person name="Clum A."/>
            <person name="Ohm R."/>
            <person name="Martin F."/>
            <person name="Silar P."/>
            <person name="Natvig D."/>
            <person name="Lalanne C."/>
            <person name="Gautier V."/>
            <person name="Ament-Velasquez S.L."/>
            <person name="Kruys A."/>
            <person name="Hutchinson M.I."/>
            <person name="Powell A.J."/>
            <person name="Barry K."/>
            <person name="Miller A.N."/>
            <person name="Grigoriev I.V."/>
            <person name="Debuchy R."/>
            <person name="Gladieux P."/>
            <person name="Thoren M.H."/>
            <person name="Johannesson H."/>
        </authorList>
    </citation>
    <scope>NUCLEOTIDE SEQUENCE</scope>
    <source>
        <strain evidence="1">CBS 123565</strain>
    </source>
</reference>
<evidence type="ECO:0000313" key="1">
    <source>
        <dbReference type="EMBL" id="KAK4135388.1"/>
    </source>
</evidence>
<dbReference type="Proteomes" id="UP001304895">
    <property type="component" value="Unassembled WGS sequence"/>
</dbReference>
<proteinExistence type="predicted"/>
<protein>
    <submittedName>
        <fullName evidence="1">Uncharacterized protein</fullName>
    </submittedName>
</protein>
<keyword evidence="2" id="KW-1185">Reference proteome</keyword>
<organism evidence="1 2">
    <name type="scientific">Trichocladium antarcticum</name>
    <dbReference type="NCBI Taxonomy" id="1450529"/>
    <lineage>
        <taxon>Eukaryota</taxon>
        <taxon>Fungi</taxon>
        <taxon>Dikarya</taxon>
        <taxon>Ascomycota</taxon>
        <taxon>Pezizomycotina</taxon>
        <taxon>Sordariomycetes</taxon>
        <taxon>Sordariomycetidae</taxon>
        <taxon>Sordariales</taxon>
        <taxon>Chaetomiaceae</taxon>
        <taxon>Trichocladium</taxon>
    </lineage>
</organism>
<dbReference type="AlphaFoldDB" id="A0AAN6UM33"/>
<name>A0AAN6UM33_9PEZI</name>
<reference evidence="1" key="1">
    <citation type="journal article" date="2023" name="Mol. Phylogenet. Evol.">
        <title>Genome-scale phylogeny and comparative genomics of the fungal order Sordariales.</title>
        <authorList>
            <person name="Hensen N."/>
            <person name="Bonometti L."/>
            <person name="Westerberg I."/>
            <person name="Brannstrom I.O."/>
            <person name="Guillou S."/>
            <person name="Cros-Aarteil S."/>
            <person name="Calhoun S."/>
            <person name="Haridas S."/>
            <person name="Kuo A."/>
            <person name="Mondo S."/>
            <person name="Pangilinan J."/>
            <person name="Riley R."/>
            <person name="LaButti K."/>
            <person name="Andreopoulos B."/>
            <person name="Lipzen A."/>
            <person name="Chen C."/>
            <person name="Yan M."/>
            <person name="Daum C."/>
            <person name="Ng V."/>
            <person name="Clum A."/>
            <person name="Steindorff A."/>
            <person name="Ohm R.A."/>
            <person name="Martin F."/>
            <person name="Silar P."/>
            <person name="Natvig D.O."/>
            <person name="Lalanne C."/>
            <person name="Gautier V."/>
            <person name="Ament-Velasquez S.L."/>
            <person name="Kruys A."/>
            <person name="Hutchinson M.I."/>
            <person name="Powell A.J."/>
            <person name="Barry K."/>
            <person name="Miller A.N."/>
            <person name="Grigoriev I.V."/>
            <person name="Debuchy R."/>
            <person name="Gladieux P."/>
            <person name="Hiltunen Thoren M."/>
            <person name="Johannesson H."/>
        </authorList>
    </citation>
    <scope>NUCLEOTIDE SEQUENCE</scope>
    <source>
        <strain evidence="1">CBS 123565</strain>
    </source>
</reference>
<gene>
    <name evidence="1" type="ORF">BT67DRAFT_274380</name>
</gene>
<accession>A0AAN6UM33</accession>
<dbReference type="EMBL" id="MU853406">
    <property type="protein sequence ID" value="KAK4135388.1"/>
    <property type="molecule type" value="Genomic_DNA"/>
</dbReference>
<sequence>MNIVIGTHRGTVGLSGVGFGRLWSCSPGRTGQVESLARPRDARVSWRAVAARLWGRSDKRKRRLPDGKPRLLCIFGSSVFFCLVVLRQRQAQIRWY</sequence>